<dbReference type="AlphaFoldDB" id="A0A2D0AE61"/>
<dbReference type="RefSeq" id="WP_088417779.1">
    <property type="nucleotide sequence ID" value="NZ_NJBA01000004.1"/>
</dbReference>
<dbReference type="InterPro" id="IPR021734">
    <property type="entry name" value="DUF3303"/>
</dbReference>
<organism evidence="1 2">
    <name type="scientific">Pseudomonas nitroreducens</name>
    <dbReference type="NCBI Taxonomy" id="46680"/>
    <lineage>
        <taxon>Bacteria</taxon>
        <taxon>Pseudomonadati</taxon>
        <taxon>Pseudomonadota</taxon>
        <taxon>Gammaproteobacteria</taxon>
        <taxon>Pseudomonadales</taxon>
        <taxon>Pseudomonadaceae</taxon>
        <taxon>Pseudomonas</taxon>
    </lineage>
</organism>
<dbReference type="Pfam" id="PF11746">
    <property type="entry name" value="DUF3303"/>
    <property type="match status" value="1"/>
</dbReference>
<evidence type="ECO:0000313" key="1">
    <source>
        <dbReference type="EMBL" id="OWP50367.1"/>
    </source>
</evidence>
<gene>
    <name evidence="1" type="ORF">CEG18_12530</name>
</gene>
<evidence type="ECO:0008006" key="3">
    <source>
        <dbReference type="Google" id="ProtNLM"/>
    </source>
</evidence>
<reference evidence="1 2" key="1">
    <citation type="submission" date="2017-06" db="EMBL/GenBank/DDBJ databases">
        <title>Draft genome of Pseudomonas nitroreducens DF05.</title>
        <authorList>
            <person name="Iyer R."/>
        </authorList>
    </citation>
    <scope>NUCLEOTIDE SEQUENCE [LARGE SCALE GENOMIC DNA]</scope>
    <source>
        <strain evidence="1 2">DF05</strain>
    </source>
</reference>
<proteinExistence type="predicted"/>
<dbReference type="EMBL" id="NJBA01000004">
    <property type="protein sequence ID" value="OWP50367.1"/>
    <property type="molecule type" value="Genomic_DNA"/>
</dbReference>
<name>A0A2D0AE61_PSENT</name>
<sequence length="101" mass="11454">MLYLVNWTIPIENRDKIIQRFLKTGGLPPPGVKLVGRWHAMGHMLGFGLAEAENPLDVQRWMLQWTDLMHLQVHPAMTDAEYAPLLAQMLQHTADTPSVSP</sequence>
<comment type="caution">
    <text evidence="1">The sequence shown here is derived from an EMBL/GenBank/DDBJ whole genome shotgun (WGS) entry which is preliminary data.</text>
</comment>
<accession>A0A2D0AE61</accession>
<protein>
    <recommendedName>
        <fullName evidence="3">DUF3303 domain-containing protein</fullName>
    </recommendedName>
</protein>
<evidence type="ECO:0000313" key="2">
    <source>
        <dbReference type="Proteomes" id="UP000198145"/>
    </source>
</evidence>
<dbReference type="Proteomes" id="UP000198145">
    <property type="component" value="Unassembled WGS sequence"/>
</dbReference>